<evidence type="ECO:0000256" key="4">
    <source>
        <dbReference type="ARBA" id="ARBA00022571"/>
    </source>
</evidence>
<dbReference type="GO" id="GO:0003991">
    <property type="term" value="F:acetylglutamate kinase activity"/>
    <property type="evidence" value="ECO:0007669"/>
    <property type="project" value="UniProtKB-EC"/>
</dbReference>
<keyword evidence="6 14" id="KW-0808">Transferase</keyword>
<keyword evidence="9" id="KW-0067">ATP-binding</keyword>
<dbReference type="SUPFAM" id="SSF53633">
    <property type="entry name" value="Carbamate kinase-like"/>
    <property type="match status" value="1"/>
</dbReference>
<name>V5WMI0_9SPIO</name>
<keyword evidence="4" id="KW-0055">Arginine biosynthesis</keyword>
<keyword evidence="7" id="KW-0547">Nucleotide-binding</keyword>
<dbReference type="OrthoDB" id="9803155at2"/>
<accession>V5WMI0</accession>
<dbReference type="AlphaFoldDB" id="V5WMI0"/>
<evidence type="ECO:0000313" key="14">
    <source>
        <dbReference type="EMBL" id="AHC16371.1"/>
    </source>
</evidence>
<evidence type="ECO:0000256" key="11">
    <source>
        <dbReference type="ARBA" id="ARBA00030639"/>
    </source>
</evidence>
<protein>
    <recommendedName>
        <fullName evidence="3">Acetylglutamate kinase</fullName>
        <ecNumber evidence="2">2.7.2.8</ecNumber>
    </recommendedName>
    <alternativeName>
        <fullName evidence="10">N-acetyl-L-glutamate 5-phosphotransferase</fullName>
    </alternativeName>
    <alternativeName>
        <fullName evidence="11">NAG kinase</fullName>
    </alternativeName>
</protein>
<dbReference type="STRING" id="1307761.L21SP2_3027"/>
<comment type="catalytic activity">
    <reaction evidence="12">
        <text>N-acetyl-L-glutamate + ATP = N-acetyl-L-glutamyl 5-phosphate + ADP</text>
        <dbReference type="Rhea" id="RHEA:14629"/>
        <dbReference type="ChEBI" id="CHEBI:30616"/>
        <dbReference type="ChEBI" id="CHEBI:44337"/>
        <dbReference type="ChEBI" id="CHEBI:57936"/>
        <dbReference type="ChEBI" id="CHEBI:456216"/>
        <dbReference type="EC" id="2.7.2.8"/>
    </reaction>
</comment>
<dbReference type="GO" id="GO:0005737">
    <property type="term" value="C:cytoplasm"/>
    <property type="evidence" value="ECO:0007669"/>
    <property type="project" value="InterPro"/>
</dbReference>
<evidence type="ECO:0000256" key="7">
    <source>
        <dbReference type="ARBA" id="ARBA00022741"/>
    </source>
</evidence>
<feature type="domain" description="Aspartate/glutamate/uridylate kinase" evidence="13">
    <location>
        <begin position="6"/>
        <end position="232"/>
    </location>
</feature>
<dbReference type="Pfam" id="PF00696">
    <property type="entry name" value="AA_kinase"/>
    <property type="match status" value="1"/>
</dbReference>
<dbReference type="InterPro" id="IPR036393">
    <property type="entry name" value="AceGlu_kinase-like_sf"/>
</dbReference>
<organism evidence="14 15">
    <name type="scientific">Salinispira pacifica</name>
    <dbReference type="NCBI Taxonomy" id="1307761"/>
    <lineage>
        <taxon>Bacteria</taxon>
        <taxon>Pseudomonadati</taxon>
        <taxon>Spirochaetota</taxon>
        <taxon>Spirochaetia</taxon>
        <taxon>Spirochaetales</taxon>
        <taxon>Spirochaetaceae</taxon>
        <taxon>Salinispira</taxon>
    </lineage>
</organism>
<evidence type="ECO:0000256" key="6">
    <source>
        <dbReference type="ARBA" id="ARBA00022679"/>
    </source>
</evidence>
<dbReference type="Gene3D" id="3.40.1160.10">
    <property type="entry name" value="Acetylglutamate kinase-like"/>
    <property type="match status" value="1"/>
</dbReference>
<reference evidence="14 15" key="1">
    <citation type="journal article" date="2015" name="Stand. Genomic Sci.">
        <title>Complete genome sequence and description of Salinispira pacifica gen. nov., sp. nov., a novel spirochaete isolated form a hypersaline microbial mat.</title>
        <authorList>
            <person name="Ben Hania W."/>
            <person name="Joseph M."/>
            <person name="Schumann P."/>
            <person name="Bunk B."/>
            <person name="Fiebig A."/>
            <person name="Sproer C."/>
            <person name="Klenk H.P."/>
            <person name="Fardeau M.L."/>
            <person name="Spring S."/>
        </authorList>
    </citation>
    <scope>NUCLEOTIDE SEQUENCE [LARGE SCALE GENOMIC DNA]</scope>
    <source>
        <strain evidence="14 15">L21-RPul-D2</strain>
    </source>
</reference>
<dbReference type="PIRSF" id="PIRSF000728">
    <property type="entry name" value="NAGK"/>
    <property type="match status" value="1"/>
</dbReference>
<evidence type="ECO:0000256" key="3">
    <source>
        <dbReference type="ARBA" id="ARBA00021197"/>
    </source>
</evidence>
<dbReference type="eggNOG" id="COG0548">
    <property type="taxonomic scope" value="Bacteria"/>
</dbReference>
<proteinExistence type="predicted"/>
<dbReference type="RefSeq" id="WP_024269268.1">
    <property type="nucleotide sequence ID" value="NC_023035.1"/>
</dbReference>
<dbReference type="KEGG" id="slr:L21SP2_3027"/>
<evidence type="ECO:0000313" key="15">
    <source>
        <dbReference type="Proteomes" id="UP000018680"/>
    </source>
</evidence>
<dbReference type="HOGENOM" id="CLU_053680_1_0_12"/>
<dbReference type="CDD" id="cd04238">
    <property type="entry name" value="AAK_NAGK-like"/>
    <property type="match status" value="1"/>
</dbReference>
<keyword evidence="5" id="KW-0028">Amino-acid biosynthesis</keyword>
<evidence type="ECO:0000256" key="8">
    <source>
        <dbReference type="ARBA" id="ARBA00022777"/>
    </source>
</evidence>
<dbReference type="InterPro" id="IPR004662">
    <property type="entry name" value="AcgluKinase_fam"/>
</dbReference>
<dbReference type="EMBL" id="CP006939">
    <property type="protein sequence ID" value="AHC16371.1"/>
    <property type="molecule type" value="Genomic_DNA"/>
</dbReference>
<keyword evidence="15" id="KW-1185">Reference proteome</keyword>
<dbReference type="GO" id="GO:0005524">
    <property type="term" value="F:ATP binding"/>
    <property type="evidence" value="ECO:0007669"/>
    <property type="project" value="UniProtKB-KW"/>
</dbReference>
<evidence type="ECO:0000259" key="13">
    <source>
        <dbReference type="Pfam" id="PF00696"/>
    </source>
</evidence>
<evidence type="ECO:0000256" key="12">
    <source>
        <dbReference type="ARBA" id="ARBA00048141"/>
    </source>
</evidence>
<sequence>MRKPGIIKIGGRCASDMKLIRGLLQEIRDAGPDRPWILVHGGGDVVSTISRKYGVEPRFIDGIRQTGPHEMELIDMGLAGVVNTSILRMAAALGIPAVGISGVDAGLISAEPLSHDNHTGRVTNCRPDVIFHLLNGGYLPVISPVSSGSDGSGLNVNADDAALAIAGAIRPENLVFISDIPGVMNNGERIPELNADMSHQLIQDGIISGGMIPKVQNALAAVESGCGEAVIGDLQEGLAGLLANRRGTRFPGRS</sequence>
<dbReference type="EC" id="2.7.2.8" evidence="2"/>
<dbReference type="InterPro" id="IPR001048">
    <property type="entry name" value="Asp/Glu/Uridylate_kinase"/>
</dbReference>
<keyword evidence="8 14" id="KW-0418">Kinase</keyword>
<dbReference type="NCBIfam" id="TIGR00761">
    <property type="entry name" value="argB"/>
    <property type="match status" value="1"/>
</dbReference>
<dbReference type="PANTHER" id="PTHR23342">
    <property type="entry name" value="N-ACETYLGLUTAMATE SYNTHASE"/>
    <property type="match status" value="1"/>
</dbReference>
<dbReference type="Proteomes" id="UP000018680">
    <property type="component" value="Chromosome"/>
</dbReference>
<dbReference type="PATRIC" id="fig|1307761.3.peg.3016"/>
<dbReference type="PANTHER" id="PTHR23342:SF0">
    <property type="entry name" value="N-ACETYLGLUTAMATE SYNTHASE, MITOCHONDRIAL"/>
    <property type="match status" value="1"/>
</dbReference>
<evidence type="ECO:0000256" key="10">
    <source>
        <dbReference type="ARBA" id="ARBA00030178"/>
    </source>
</evidence>
<evidence type="ECO:0000256" key="5">
    <source>
        <dbReference type="ARBA" id="ARBA00022605"/>
    </source>
</evidence>
<gene>
    <name evidence="14" type="ORF">L21SP2_3027</name>
</gene>
<dbReference type="GO" id="GO:0006526">
    <property type="term" value="P:L-arginine biosynthetic process"/>
    <property type="evidence" value="ECO:0007669"/>
    <property type="project" value="UniProtKB-KW"/>
</dbReference>
<comment type="pathway">
    <text evidence="1">Amino-acid biosynthesis; L-arginine biosynthesis; N(2)-acetyl-L-ornithine from L-glutamate: step 2/4.</text>
</comment>
<evidence type="ECO:0000256" key="1">
    <source>
        <dbReference type="ARBA" id="ARBA00004828"/>
    </source>
</evidence>
<evidence type="ECO:0000256" key="9">
    <source>
        <dbReference type="ARBA" id="ARBA00022840"/>
    </source>
</evidence>
<evidence type="ECO:0000256" key="2">
    <source>
        <dbReference type="ARBA" id="ARBA00013065"/>
    </source>
</evidence>